<dbReference type="PROSITE" id="PS51704">
    <property type="entry name" value="GP_PDE"/>
    <property type="match status" value="1"/>
</dbReference>
<accession>A0AAX4K4W2</accession>
<evidence type="ECO:0000259" key="2">
    <source>
        <dbReference type="PROSITE" id="PS51704"/>
    </source>
</evidence>
<reference evidence="3 4" key="1">
    <citation type="submission" date="2024-01" db="EMBL/GenBank/DDBJ databases">
        <title>Comparative genomics of Cryptococcus and Kwoniella reveals pathogenesis evolution and contrasting modes of karyotype evolution via chromosome fusion or intercentromeric recombination.</title>
        <authorList>
            <person name="Coelho M.A."/>
            <person name="David-Palma M."/>
            <person name="Shea T."/>
            <person name="Bowers K."/>
            <person name="McGinley-Smith S."/>
            <person name="Mohammad A.W."/>
            <person name="Gnirke A."/>
            <person name="Yurkov A.M."/>
            <person name="Nowrousian M."/>
            <person name="Sun S."/>
            <person name="Cuomo C.A."/>
            <person name="Heitman J."/>
        </authorList>
    </citation>
    <scope>NUCLEOTIDE SEQUENCE [LARGE SCALE GENOMIC DNA]</scope>
    <source>
        <strain evidence="3 4">CBS 6074</strain>
    </source>
</reference>
<protein>
    <recommendedName>
        <fullName evidence="2">GP-PDE domain-containing protein</fullName>
    </recommendedName>
</protein>
<name>A0AAX4K4W2_9TREE</name>
<evidence type="ECO:0000313" key="3">
    <source>
        <dbReference type="EMBL" id="WWC91815.1"/>
    </source>
</evidence>
<proteinExistence type="predicted"/>
<gene>
    <name evidence="3" type="ORF">L201_006762</name>
</gene>
<dbReference type="PANTHER" id="PTHR43805:SF1">
    <property type="entry name" value="GP-PDE DOMAIN-CONTAINING PROTEIN"/>
    <property type="match status" value="1"/>
</dbReference>
<dbReference type="GO" id="GO:0008081">
    <property type="term" value="F:phosphoric diester hydrolase activity"/>
    <property type="evidence" value="ECO:0007669"/>
    <property type="project" value="InterPro"/>
</dbReference>
<organism evidence="3 4">
    <name type="scientific">Kwoniella dendrophila CBS 6074</name>
    <dbReference type="NCBI Taxonomy" id="1295534"/>
    <lineage>
        <taxon>Eukaryota</taxon>
        <taxon>Fungi</taxon>
        <taxon>Dikarya</taxon>
        <taxon>Basidiomycota</taxon>
        <taxon>Agaricomycotina</taxon>
        <taxon>Tremellomycetes</taxon>
        <taxon>Tremellales</taxon>
        <taxon>Cryptococcaceae</taxon>
        <taxon>Kwoniella</taxon>
    </lineage>
</organism>
<keyword evidence="4" id="KW-1185">Reference proteome</keyword>
<dbReference type="AlphaFoldDB" id="A0AAX4K4W2"/>
<feature type="domain" description="GP-PDE" evidence="2">
    <location>
        <begin position="29"/>
        <end position="270"/>
    </location>
</feature>
<dbReference type="RefSeq" id="XP_066078577.1">
    <property type="nucleotide sequence ID" value="XM_066222480.1"/>
</dbReference>
<sequence>MSNKTIKSTSTSTFTPSPIPIPDRQPKDIECWGHRGASAHLPENTLASFQAAIKEGCNGIESDVHATSDGVILMFHDPTLDRTTTGKGLIKTQPWKDVIEHVRTTKEPVQPIPLFEELIALLMKPENRHVTLNIDCKMQNDPEKLFPEMSRIIRQYPDHATALSPRIILGLWHPLFIKPAYRYLKECKRYHIGFSIPIVKSYFWQHCQGFSMCFPLLMCKQGQDFIKECKSQGKEITVWTVNDENEMRTAISWGIKAVLTDRVGKFVELKNQIVNDPSKLNITGLSALTFPWSSWRYYSVAQTWILRTQLDIMRTVCYQPGPLQQADITELSMVNDANQIEAELPSSAEAAQIAEIDDNKQKIDSGVNDMKLEAREMTSTTGKVAA</sequence>
<feature type="region of interest" description="Disordered" evidence="1">
    <location>
        <begin position="1"/>
        <end position="25"/>
    </location>
</feature>
<dbReference type="GeneID" id="91097431"/>
<dbReference type="GO" id="GO:0006629">
    <property type="term" value="P:lipid metabolic process"/>
    <property type="evidence" value="ECO:0007669"/>
    <property type="project" value="InterPro"/>
</dbReference>
<dbReference type="EMBL" id="CP144106">
    <property type="protein sequence ID" value="WWC91815.1"/>
    <property type="molecule type" value="Genomic_DNA"/>
</dbReference>
<feature type="compositionally biased region" description="Low complexity" evidence="1">
    <location>
        <begin position="1"/>
        <end position="16"/>
    </location>
</feature>
<dbReference type="Gene3D" id="3.20.20.190">
    <property type="entry name" value="Phosphatidylinositol (PI) phosphodiesterase"/>
    <property type="match status" value="1"/>
</dbReference>
<evidence type="ECO:0000256" key="1">
    <source>
        <dbReference type="SAM" id="MobiDB-lite"/>
    </source>
</evidence>
<dbReference type="PANTHER" id="PTHR43805">
    <property type="entry name" value="GLYCEROPHOSPHORYL DIESTER PHOSPHODIESTERASE"/>
    <property type="match status" value="1"/>
</dbReference>
<evidence type="ECO:0000313" key="4">
    <source>
        <dbReference type="Proteomes" id="UP001355207"/>
    </source>
</evidence>
<dbReference type="InterPro" id="IPR017946">
    <property type="entry name" value="PLC-like_Pdiesterase_TIM-brl"/>
</dbReference>
<dbReference type="Proteomes" id="UP001355207">
    <property type="component" value="Chromosome 9"/>
</dbReference>
<dbReference type="InterPro" id="IPR030395">
    <property type="entry name" value="GP_PDE_dom"/>
</dbReference>
<dbReference type="SUPFAM" id="SSF51695">
    <property type="entry name" value="PLC-like phosphodiesterases"/>
    <property type="match status" value="1"/>
</dbReference>
<dbReference type="CDD" id="cd08570">
    <property type="entry name" value="GDPD_YPL206cp_fungi"/>
    <property type="match status" value="1"/>
</dbReference>
<dbReference type="Pfam" id="PF03009">
    <property type="entry name" value="GDPD"/>
    <property type="match status" value="1"/>
</dbReference>